<dbReference type="RefSeq" id="WP_229341946.1">
    <property type="nucleotide sequence ID" value="NZ_JAJBZG010000005.1"/>
</dbReference>
<comment type="caution">
    <text evidence="2">The sequence shown here is derived from an EMBL/GenBank/DDBJ whole genome shotgun (WGS) entry which is preliminary data.</text>
</comment>
<keyword evidence="3" id="KW-1185">Reference proteome</keyword>
<evidence type="ECO:0000313" key="3">
    <source>
        <dbReference type="Proteomes" id="UP001139414"/>
    </source>
</evidence>
<reference evidence="2" key="1">
    <citation type="submission" date="2021-10" db="EMBL/GenBank/DDBJ databases">
        <title>Gramella sp. ASW11-100T, isolated from marine sediment.</title>
        <authorList>
            <person name="Xia C."/>
        </authorList>
    </citation>
    <scope>NUCLEOTIDE SEQUENCE</scope>
    <source>
        <strain evidence="2">ASW11-100</strain>
    </source>
</reference>
<dbReference type="EMBL" id="JAJBZG010000005">
    <property type="protein sequence ID" value="MCB7482384.1"/>
    <property type="molecule type" value="Genomic_DNA"/>
</dbReference>
<name>A0A9X1LL02_9FLAO</name>
<proteinExistence type="predicted"/>
<dbReference type="AlphaFoldDB" id="A0A9X1LL02"/>
<accession>A0A9X1LL02</accession>
<dbReference type="Gene3D" id="2.60.120.10">
    <property type="entry name" value="Jelly Rolls"/>
    <property type="match status" value="1"/>
</dbReference>
<protein>
    <submittedName>
        <fullName evidence="2">Cupin domain-containing protein</fullName>
    </submittedName>
</protein>
<dbReference type="SUPFAM" id="SSF51182">
    <property type="entry name" value="RmlC-like cupins"/>
    <property type="match status" value="1"/>
</dbReference>
<dbReference type="InterPro" id="IPR014710">
    <property type="entry name" value="RmlC-like_jellyroll"/>
</dbReference>
<organism evidence="2 3">
    <name type="scientific">Christiangramia sediminis</name>
    <dbReference type="NCBI Taxonomy" id="2881336"/>
    <lineage>
        <taxon>Bacteria</taxon>
        <taxon>Pseudomonadati</taxon>
        <taxon>Bacteroidota</taxon>
        <taxon>Flavobacteriia</taxon>
        <taxon>Flavobacteriales</taxon>
        <taxon>Flavobacteriaceae</taxon>
        <taxon>Christiangramia</taxon>
    </lineage>
</organism>
<dbReference type="Proteomes" id="UP001139414">
    <property type="component" value="Unassembled WGS sequence"/>
</dbReference>
<evidence type="ECO:0000313" key="2">
    <source>
        <dbReference type="EMBL" id="MCB7482384.1"/>
    </source>
</evidence>
<dbReference type="InterPro" id="IPR011051">
    <property type="entry name" value="RmlC_Cupin_sf"/>
</dbReference>
<gene>
    <name evidence="2" type="ORF">LGQ90_14020</name>
</gene>
<dbReference type="InterPro" id="IPR053146">
    <property type="entry name" value="QDO-like"/>
</dbReference>
<evidence type="ECO:0000259" key="1">
    <source>
        <dbReference type="Pfam" id="PF07883"/>
    </source>
</evidence>
<dbReference type="Pfam" id="PF07883">
    <property type="entry name" value="Cupin_2"/>
    <property type="match status" value="1"/>
</dbReference>
<dbReference type="PANTHER" id="PTHR36440">
    <property type="entry name" value="PUTATIVE (AFU_ORTHOLOGUE AFUA_8G07350)-RELATED"/>
    <property type="match status" value="1"/>
</dbReference>
<sequence length="146" mass="16621">MNKELNIWVLGHKISPKNLSANYDMAIGESQPDIPGPPPHHHQKYHESFYIMEGEMDFIINGEQKKISQGETVDIPPGTLHTFKNSGNKICKWVNIHSPKGFSEFFQEYGVPENEPDAMKKSVSPEIIQQVLKTAPNYDMKIQTNK</sequence>
<dbReference type="PANTHER" id="PTHR36440:SF1">
    <property type="entry name" value="PUTATIVE (AFU_ORTHOLOGUE AFUA_8G07350)-RELATED"/>
    <property type="match status" value="1"/>
</dbReference>
<feature type="domain" description="Cupin type-2" evidence="1">
    <location>
        <begin position="36"/>
        <end position="96"/>
    </location>
</feature>
<dbReference type="InterPro" id="IPR013096">
    <property type="entry name" value="Cupin_2"/>
</dbReference>